<evidence type="ECO:0000256" key="3">
    <source>
        <dbReference type="ARBA" id="ARBA00022692"/>
    </source>
</evidence>
<evidence type="ECO:0000256" key="1">
    <source>
        <dbReference type="ARBA" id="ARBA00004141"/>
    </source>
</evidence>
<feature type="transmembrane region" description="Helical" evidence="6">
    <location>
        <begin position="93"/>
        <end position="110"/>
    </location>
</feature>
<dbReference type="Pfam" id="PF07690">
    <property type="entry name" value="MFS_1"/>
    <property type="match status" value="1"/>
</dbReference>
<organism evidence="8">
    <name type="scientific">viral metagenome</name>
    <dbReference type="NCBI Taxonomy" id="1070528"/>
    <lineage>
        <taxon>unclassified sequences</taxon>
        <taxon>metagenomes</taxon>
        <taxon>organismal metagenomes</taxon>
    </lineage>
</organism>
<name>A0A6C0JQQ8_9ZZZZ</name>
<keyword evidence="2" id="KW-0813">Transport</keyword>
<dbReference type="PANTHER" id="PTHR23504:SF15">
    <property type="entry name" value="MAJOR FACILITATOR SUPERFAMILY (MFS) PROFILE DOMAIN-CONTAINING PROTEIN"/>
    <property type="match status" value="1"/>
</dbReference>
<evidence type="ECO:0000313" key="8">
    <source>
        <dbReference type="EMBL" id="QHU07156.1"/>
    </source>
</evidence>
<protein>
    <recommendedName>
        <fullName evidence="7">Major facilitator superfamily (MFS) profile domain-containing protein</fullName>
    </recommendedName>
</protein>
<feature type="transmembrane region" description="Helical" evidence="6">
    <location>
        <begin position="415"/>
        <end position="436"/>
    </location>
</feature>
<feature type="transmembrane region" description="Helical" evidence="6">
    <location>
        <begin position="385"/>
        <end position="403"/>
    </location>
</feature>
<reference evidence="8" key="1">
    <citation type="journal article" date="2020" name="Nature">
        <title>Giant virus diversity and host interactions through global metagenomics.</title>
        <authorList>
            <person name="Schulz F."/>
            <person name="Roux S."/>
            <person name="Paez-Espino D."/>
            <person name="Jungbluth S."/>
            <person name="Walsh D.A."/>
            <person name="Denef V.J."/>
            <person name="McMahon K.D."/>
            <person name="Konstantinidis K.T."/>
            <person name="Eloe-Fadrosh E.A."/>
            <person name="Kyrpides N.C."/>
            <person name="Woyke T."/>
        </authorList>
    </citation>
    <scope>NUCLEOTIDE SEQUENCE</scope>
    <source>
        <strain evidence="8">GVMAG-S-1040241-154</strain>
    </source>
</reference>
<dbReference type="Gene3D" id="1.20.1250.20">
    <property type="entry name" value="MFS general substrate transporter like domains"/>
    <property type="match status" value="1"/>
</dbReference>
<comment type="subcellular location">
    <subcellularLocation>
        <location evidence="1">Membrane</location>
        <topology evidence="1">Multi-pass membrane protein</topology>
    </subcellularLocation>
</comment>
<dbReference type="EMBL" id="MN740684">
    <property type="protein sequence ID" value="QHU07156.1"/>
    <property type="molecule type" value="Genomic_DNA"/>
</dbReference>
<dbReference type="SUPFAM" id="SSF103473">
    <property type="entry name" value="MFS general substrate transporter"/>
    <property type="match status" value="1"/>
</dbReference>
<feature type="transmembrane region" description="Helical" evidence="6">
    <location>
        <begin position="153"/>
        <end position="172"/>
    </location>
</feature>
<evidence type="ECO:0000256" key="4">
    <source>
        <dbReference type="ARBA" id="ARBA00022989"/>
    </source>
</evidence>
<evidence type="ECO:0000256" key="6">
    <source>
        <dbReference type="SAM" id="Phobius"/>
    </source>
</evidence>
<dbReference type="InterPro" id="IPR011701">
    <property type="entry name" value="MFS"/>
</dbReference>
<feature type="transmembrane region" description="Helical" evidence="6">
    <location>
        <begin position="59"/>
        <end position="81"/>
    </location>
</feature>
<sequence>MINNSNISLNIEENIITPLPKLKLFIILTVLTSEMASLMYITPFLTFMIKSFNIDEENIGYYSGVILSSYMTGQFFSNLFWGYLSEKVGLKPIILFGLLSSSVCTILFGLSKSIIWAIFVRLLHGLLSGNLGVSRTYLYLITDKTNETKAFSLFPVAICVGAIIAPAIGGLLETPSKIWSDINGNHIFNIYPYLLPSIIISFLPFIGFIMGLFFIKEPYKNETENTELGTTTFVLNKNIYICIYLYFNIRLSLIGSDNLFPLLLTTSKKNNGLEFSPNNVAIVFMCSAVFLMIYSIIFIPLLKNYFGLLKLFSIVQIFNPLSIFCISLLSDFNILNNTILSIISCIFFIMKGSFATLSVVLINLMINNSTEKKYLGRINGISQSFAALGSIIGPIVSGVLYSWSIKNDYKFPLDIHFSFMIFSIMSFTNLLFVSFIDDSINNRIE</sequence>
<feature type="transmembrane region" description="Helical" evidence="6">
    <location>
        <begin position="24"/>
        <end position="47"/>
    </location>
</feature>
<evidence type="ECO:0000259" key="7">
    <source>
        <dbReference type="PROSITE" id="PS50850"/>
    </source>
</evidence>
<feature type="transmembrane region" description="Helical" evidence="6">
    <location>
        <begin position="280"/>
        <end position="301"/>
    </location>
</feature>
<keyword evidence="5 6" id="KW-0472">Membrane</keyword>
<feature type="transmembrane region" description="Helical" evidence="6">
    <location>
        <begin position="341"/>
        <end position="364"/>
    </location>
</feature>
<evidence type="ECO:0000256" key="2">
    <source>
        <dbReference type="ARBA" id="ARBA00022448"/>
    </source>
</evidence>
<dbReference type="GO" id="GO:0022857">
    <property type="term" value="F:transmembrane transporter activity"/>
    <property type="evidence" value="ECO:0007669"/>
    <property type="project" value="InterPro"/>
</dbReference>
<feature type="transmembrane region" description="Helical" evidence="6">
    <location>
        <begin position="308"/>
        <end position="329"/>
    </location>
</feature>
<keyword evidence="3 6" id="KW-0812">Transmembrane</keyword>
<keyword evidence="4 6" id="KW-1133">Transmembrane helix</keyword>
<feature type="domain" description="Major facilitator superfamily (MFS) profile" evidence="7">
    <location>
        <begin position="22"/>
        <end position="441"/>
    </location>
</feature>
<dbReference type="GO" id="GO:0016020">
    <property type="term" value="C:membrane"/>
    <property type="evidence" value="ECO:0007669"/>
    <property type="project" value="UniProtKB-SubCell"/>
</dbReference>
<feature type="transmembrane region" description="Helical" evidence="6">
    <location>
        <begin position="193"/>
        <end position="215"/>
    </location>
</feature>
<accession>A0A6C0JQQ8</accession>
<dbReference type="InterPro" id="IPR020846">
    <property type="entry name" value="MFS_dom"/>
</dbReference>
<evidence type="ECO:0000256" key="5">
    <source>
        <dbReference type="ARBA" id="ARBA00023136"/>
    </source>
</evidence>
<dbReference type="InterPro" id="IPR036259">
    <property type="entry name" value="MFS_trans_sf"/>
</dbReference>
<proteinExistence type="predicted"/>
<dbReference type="AlphaFoldDB" id="A0A6C0JQQ8"/>
<feature type="transmembrane region" description="Helical" evidence="6">
    <location>
        <begin position="122"/>
        <end position="141"/>
    </location>
</feature>
<dbReference type="PROSITE" id="PS50850">
    <property type="entry name" value="MFS"/>
    <property type="match status" value="1"/>
</dbReference>
<dbReference type="PANTHER" id="PTHR23504">
    <property type="entry name" value="MAJOR FACILITATOR SUPERFAMILY DOMAIN-CONTAINING PROTEIN 10"/>
    <property type="match status" value="1"/>
</dbReference>
<dbReference type="CDD" id="cd17330">
    <property type="entry name" value="MFS_SLC46_TetA_like"/>
    <property type="match status" value="1"/>
</dbReference>